<gene>
    <name evidence="1" type="ORF">Harvfovirus17_7</name>
</gene>
<proteinExistence type="predicted"/>
<evidence type="ECO:0000313" key="1">
    <source>
        <dbReference type="EMBL" id="AYV81113.1"/>
    </source>
</evidence>
<accession>A0A3G5A5M2</accession>
<organism evidence="1">
    <name type="scientific">Harvfovirus sp</name>
    <dbReference type="NCBI Taxonomy" id="2487768"/>
    <lineage>
        <taxon>Viruses</taxon>
        <taxon>Varidnaviria</taxon>
        <taxon>Bamfordvirae</taxon>
        <taxon>Nucleocytoviricota</taxon>
        <taxon>Megaviricetes</taxon>
        <taxon>Imitervirales</taxon>
        <taxon>Mimiviridae</taxon>
        <taxon>Klosneuvirinae</taxon>
    </lineage>
</organism>
<name>A0A3G5A5M2_9VIRU</name>
<protein>
    <submittedName>
        <fullName evidence="1">Uncharacterized protein</fullName>
    </submittedName>
</protein>
<dbReference type="EMBL" id="MK072259">
    <property type="protein sequence ID" value="AYV81113.1"/>
    <property type="molecule type" value="Genomic_DNA"/>
</dbReference>
<reference evidence="1" key="1">
    <citation type="submission" date="2018-10" db="EMBL/GenBank/DDBJ databases">
        <title>Hidden diversity of soil giant viruses.</title>
        <authorList>
            <person name="Schulz F."/>
            <person name="Alteio L."/>
            <person name="Goudeau D."/>
            <person name="Ryan E.M."/>
            <person name="Malmstrom R.R."/>
            <person name="Blanchard J."/>
            <person name="Woyke T."/>
        </authorList>
    </citation>
    <scope>NUCLEOTIDE SEQUENCE</scope>
    <source>
        <strain evidence="1">HAV1</strain>
    </source>
</reference>
<sequence>MDDDLILFVKKINIIIPDWYVLGNTLCNLQRNNESDNGEQVEYSHSNNICAVLAYLQDSKLVEEFIHFRDWYASTILCCAAGFGRDNLIRTIANNSDLSALIIAWHSAIFSYNLSSLIILSEYFDYLNIDSNVLNDLSRKSIYNCIWRLNPVGKLDRIRKEKLYQLHWIKKYTWNVENALRILNFLKGRIPRIKYYGDGDRKIIRILVAVYNWAICDDELHHSGCVRIQEFLIGELRADLIEMDAADWCFRNHRYGNPNEKREICLIVGMKGRRLPMSFANERLNGDTIDIFNRCLFLSRSGVNLAEIPAFDMDAYNDKLKTFHDTINFIGLYPVLREIITDYYAEHMFETSKILTTCSKINK</sequence>